<dbReference type="Proteomes" id="UP000244152">
    <property type="component" value="Unassembled WGS sequence"/>
</dbReference>
<accession>A0A2T5I1W8</accession>
<gene>
    <name evidence="2" type="ORF">C8R21_1483</name>
</gene>
<evidence type="ECO:0000313" key="3">
    <source>
        <dbReference type="Proteomes" id="UP000244152"/>
    </source>
</evidence>
<proteinExistence type="predicted"/>
<dbReference type="AlphaFoldDB" id="A0A2T5I1W8"/>
<feature type="transmembrane region" description="Helical" evidence="1">
    <location>
        <begin position="21"/>
        <end position="39"/>
    </location>
</feature>
<comment type="caution">
    <text evidence="2">The sequence shown here is derived from an EMBL/GenBank/DDBJ whole genome shotgun (WGS) entry which is preliminary data.</text>
</comment>
<organism evidence="2 3">
    <name type="scientific">Nitrosospira multiformis</name>
    <dbReference type="NCBI Taxonomy" id="1231"/>
    <lineage>
        <taxon>Bacteria</taxon>
        <taxon>Pseudomonadati</taxon>
        <taxon>Pseudomonadota</taxon>
        <taxon>Betaproteobacteria</taxon>
        <taxon>Nitrosomonadales</taxon>
        <taxon>Nitrosomonadaceae</taxon>
        <taxon>Nitrosospira</taxon>
    </lineage>
</organism>
<keyword evidence="1" id="KW-0472">Membrane</keyword>
<keyword evidence="1" id="KW-0812">Transmembrane</keyword>
<keyword evidence="1" id="KW-1133">Transmembrane helix</keyword>
<sequence length="44" mass="4812">MNYLDKFLEIVAKLSMHSERLVPLILSVAVLAAIIVIGMQRSAG</sequence>
<evidence type="ECO:0000313" key="2">
    <source>
        <dbReference type="EMBL" id="PTQ77810.1"/>
    </source>
</evidence>
<reference evidence="2 3" key="1">
    <citation type="submission" date="2018-04" db="EMBL/GenBank/DDBJ databases">
        <title>Active sludge and wastewater microbial communities from Klosterneuburg, Austria.</title>
        <authorList>
            <person name="Wagner M."/>
        </authorList>
    </citation>
    <scope>NUCLEOTIDE SEQUENCE [LARGE SCALE GENOMIC DNA]</scope>
    <source>
        <strain evidence="2 3">Nl12</strain>
    </source>
</reference>
<dbReference type="EMBL" id="QAOK01000048">
    <property type="protein sequence ID" value="PTQ77810.1"/>
    <property type="molecule type" value="Genomic_DNA"/>
</dbReference>
<name>A0A2T5I1W8_9PROT</name>
<protein>
    <submittedName>
        <fullName evidence="2">Uncharacterized protein</fullName>
    </submittedName>
</protein>
<evidence type="ECO:0000256" key="1">
    <source>
        <dbReference type="SAM" id="Phobius"/>
    </source>
</evidence>